<dbReference type="Pfam" id="PF17871">
    <property type="entry name" value="AAA_lid_9"/>
    <property type="match status" value="1"/>
</dbReference>
<dbReference type="InterPro" id="IPR028299">
    <property type="entry name" value="ClpA/B_CS2"/>
</dbReference>
<dbReference type="InterPro" id="IPR041546">
    <property type="entry name" value="ClpA/ClpB_AAA_lid"/>
</dbReference>
<name>A0AB39UYS7_9GAMM</name>
<evidence type="ECO:0000256" key="2">
    <source>
        <dbReference type="ARBA" id="ARBA00022840"/>
    </source>
</evidence>
<evidence type="ECO:0000256" key="1">
    <source>
        <dbReference type="ARBA" id="ARBA00022741"/>
    </source>
</evidence>
<dbReference type="InterPro" id="IPR050130">
    <property type="entry name" value="ClpA_ClpB"/>
</dbReference>
<dbReference type="GO" id="GO:0034605">
    <property type="term" value="P:cellular response to heat"/>
    <property type="evidence" value="ECO:0007669"/>
    <property type="project" value="TreeGrafter"/>
</dbReference>
<dbReference type="GO" id="GO:0005524">
    <property type="term" value="F:ATP binding"/>
    <property type="evidence" value="ECO:0007669"/>
    <property type="project" value="UniProtKB-KW"/>
</dbReference>
<protein>
    <submittedName>
        <fullName evidence="4">AAA family ATPase</fullName>
    </submittedName>
</protein>
<dbReference type="Gene3D" id="1.10.1780.10">
    <property type="entry name" value="Clp, N-terminal domain"/>
    <property type="match status" value="1"/>
</dbReference>
<dbReference type="SUPFAM" id="SSF52540">
    <property type="entry name" value="P-loop containing nucleoside triphosphate hydrolases"/>
    <property type="match status" value="2"/>
</dbReference>
<dbReference type="CDD" id="cd00009">
    <property type="entry name" value="AAA"/>
    <property type="match status" value="1"/>
</dbReference>
<dbReference type="Gene3D" id="3.40.50.300">
    <property type="entry name" value="P-loop containing nucleotide triphosphate hydrolases"/>
    <property type="match status" value="3"/>
</dbReference>
<evidence type="ECO:0000259" key="3">
    <source>
        <dbReference type="SMART" id="SM00382"/>
    </source>
</evidence>
<dbReference type="Pfam" id="PF07724">
    <property type="entry name" value="AAA_2"/>
    <property type="match status" value="1"/>
</dbReference>
<dbReference type="PROSITE" id="PS00871">
    <property type="entry name" value="CLPAB_2"/>
    <property type="match status" value="1"/>
</dbReference>
<dbReference type="KEGG" id="tcd:AAIA72_06025"/>
<gene>
    <name evidence="4" type="ORF">AAIA72_06025</name>
</gene>
<reference evidence="4" key="1">
    <citation type="submission" date="2024-05" db="EMBL/GenBank/DDBJ databases">
        <title>Genome sequencing of novel strain.</title>
        <authorList>
            <person name="Ganbat D."/>
            <person name="Ganbat S."/>
            <person name="Lee S.-J."/>
        </authorList>
    </citation>
    <scope>NUCLEOTIDE SEQUENCE</scope>
    <source>
        <strain evidence="4">SMD15-11</strain>
    </source>
</reference>
<feature type="domain" description="AAA+ ATPase" evidence="3">
    <location>
        <begin position="215"/>
        <end position="359"/>
    </location>
</feature>
<proteinExistence type="predicted"/>
<dbReference type="GO" id="GO:0005737">
    <property type="term" value="C:cytoplasm"/>
    <property type="evidence" value="ECO:0007669"/>
    <property type="project" value="TreeGrafter"/>
</dbReference>
<dbReference type="PANTHER" id="PTHR11638:SF181">
    <property type="entry name" value="ATPASE SUBUNIT OF ATP-DEPENDENT PROTEASE"/>
    <property type="match status" value="1"/>
</dbReference>
<keyword evidence="2" id="KW-0067">ATP-binding</keyword>
<dbReference type="Pfam" id="PF00004">
    <property type="entry name" value="AAA"/>
    <property type="match status" value="1"/>
</dbReference>
<accession>A0AB39UYS7</accession>
<dbReference type="InterPro" id="IPR003959">
    <property type="entry name" value="ATPase_AAA_core"/>
</dbReference>
<dbReference type="EMBL" id="CP154858">
    <property type="protein sequence ID" value="XDT73524.1"/>
    <property type="molecule type" value="Genomic_DNA"/>
</dbReference>
<dbReference type="InterPro" id="IPR036628">
    <property type="entry name" value="Clp_N_dom_sf"/>
</dbReference>
<dbReference type="SMART" id="SM00382">
    <property type="entry name" value="AAA"/>
    <property type="match status" value="1"/>
</dbReference>
<dbReference type="InterPro" id="IPR003593">
    <property type="entry name" value="AAA+_ATPase"/>
</dbReference>
<evidence type="ECO:0000313" key="4">
    <source>
        <dbReference type="EMBL" id="XDT73524.1"/>
    </source>
</evidence>
<sequence>MSIDTAMQQLDTESLRIMESAARLCMQRCEEALSPEHFVAAALDESVVVQELAADSGFYWRLPVKAAGEPGSRGVTPVLSVRFLKWLRIASEYTRTEFEGERVSPAALLYSLAAHPEALVEDARLQQALAGAKRSALYRAACAEAGVTTAAFRQPDTTALGPEMSGTEGGNDAARDALAQFCQNLCQDVAEGRLDPVMCREKEIAQLIDILCRRKKNNPMILGEAGTGKTALVEGLAWWIHEERVPPALIGVEVYALDLGALKAGASVRGELERRVKTILDALKVLAGQALLFIDEAHTLLAADGQGGDDLANLLKPALARGEIKVIAATTWREYKKYFEKDPAMVRRFQPVTVQELAPDQAEHVLRHVRPALEARHGVLIRDEAVCVAVSASHRFMADRMLPDKALDVLDTACVRVYLRAHVQPVDDMVLASTRTHLVQQLEGLRAESERGFDVAETLTACEAELRQLEERLDTLDKGDAGQGFRDDRSDSLVVTAADVADVIAGWTGIPRERILSARNEAIQHAPARLRDRLIGQDHAIERVFRRLQASAAGLTDARQPQGVFLFTGPSGVGKTELARLLAQEICGHDRALVRINMSEYQESHSVSRLIGSPRATSDMVRAVC</sequence>
<dbReference type="PANTHER" id="PTHR11638">
    <property type="entry name" value="ATP-DEPENDENT CLP PROTEASE"/>
    <property type="match status" value="1"/>
</dbReference>
<organism evidence="4">
    <name type="scientific">Thermohahella caldifontis</name>
    <dbReference type="NCBI Taxonomy" id="3142973"/>
    <lineage>
        <taxon>Bacteria</taxon>
        <taxon>Pseudomonadati</taxon>
        <taxon>Pseudomonadota</taxon>
        <taxon>Gammaproteobacteria</taxon>
        <taxon>Oceanospirillales</taxon>
        <taxon>Hahellaceae</taxon>
        <taxon>Thermohahella</taxon>
    </lineage>
</organism>
<dbReference type="InterPro" id="IPR027417">
    <property type="entry name" value="P-loop_NTPase"/>
</dbReference>
<dbReference type="AlphaFoldDB" id="A0AB39UYS7"/>
<keyword evidence="1" id="KW-0547">Nucleotide-binding</keyword>
<dbReference type="GO" id="GO:0016887">
    <property type="term" value="F:ATP hydrolysis activity"/>
    <property type="evidence" value="ECO:0007669"/>
    <property type="project" value="InterPro"/>
</dbReference>